<dbReference type="SUPFAM" id="SSF103473">
    <property type="entry name" value="MFS general substrate transporter"/>
    <property type="match status" value="1"/>
</dbReference>
<comment type="subcellular location">
    <subcellularLocation>
        <location evidence="1">Membrane</location>
        <topology evidence="1">Multi-pass membrane protein</topology>
    </subcellularLocation>
</comment>
<protein>
    <recommendedName>
        <fullName evidence="6">Major facilitator superfamily (MFS) profile domain-containing protein</fullName>
    </recommendedName>
</protein>
<organism evidence="7 8">
    <name type="scientific">Engystomops pustulosus</name>
    <name type="common">Tungara frog</name>
    <name type="synonym">Physalaemus pustulosus</name>
    <dbReference type="NCBI Taxonomy" id="76066"/>
    <lineage>
        <taxon>Eukaryota</taxon>
        <taxon>Metazoa</taxon>
        <taxon>Chordata</taxon>
        <taxon>Craniata</taxon>
        <taxon>Vertebrata</taxon>
        <taxon>Euteleostomi</taxon>
        <taxon>Amphibia</taxon>
        <taxon>Batrachia</taxon>
        <taxon>Anura</taxon>
        <taxon>Neobatrachia</taxon>
        <taxon>Hyloidea</taxon>
        <taxon>Leptodactylidae</taxon>
        <taxon>Leiuperinae</taxon>
        <taxon>Engystomops</taxon>
    </lineage>
</organism>
<name>A0AAV6Z044_ENGPU</name>
<comment type="caution">
    <text evidence="7">The sequence shown here is derived from an EMBL/GenBank/DDBJ whole genome shotgun (WGS) entry which is preliminary data.</text>
</comment>
<reference evidence="7" key="1">
    <citation type="thesis" date="2020" institute="ProQuest LLC" country="789 East Eisenhower Parkway, Ann Arbor, MI, USA">
        <title>Comparative Genomics and Chromosome Evolution.</title>
        <authorList>
            <person name="Mudd A.B."/>
        </authorList>
    </citation>
    <scope>NUCLEOTIDE SEQUENCE</scope>
    <source>
        <strain evidence="7">237g6f4</strain>
        <tissue evidence="7">Blood</tissue>
    </source>
</reference>
<dbReference type="EMBL" id="WNYA01009831">
    <property type="protein sequence ID" value="KAG8540615.1"/>
    <property type="molecule type" value="Genomic_DNA"/>
</dbReference>
<evidence type="ECO:0000313" key="7">
    <source>
        <dbReference type="EMBL" id="KAG8540615.1"/>
    </source>
</evidence>
<accession>A0AAV6Z044</accession>
<feature type="transmembrane region" description="Helical" evidence="5">
    <location>
        <begin position="56"/>
        <end position="77"/>
    </location>
</feature>
<dbReference type="InterPro" id="IPR020846">
    <property type="entry name" value="MFS_dom"/>
</dbReference>
<evidence type="ECO:0000256" key="3">
    <source>
        <dbReference type="ARBA" id="ARBA00022989"/>
    </source>
</evidence>
<dbReference type="InterPro" id="IPR011701">
    <property type="entry name" value="MFS"/>
</dbReference>
<dbReference type="Gene3D" id="1.20.1250.20">
    <property type="entry name" value="MFS general substrate transporter like domains"/>
    <property type="match status" value="1"/>
</dbReference>
<dbReference type="GO" id="GO:0016020">
    <property type="term" value="C:membrane"/>
    <property type="evidence" value="ECO:0007669"/>
    <property type="project" value="UniProtKB-SubCell"/>
</dbReference>
<gene>
    <name evidence="7" type="ORF">GDO81_018915</name>
</gene>
<feature type="transmembrane region" description="Helical" evidence="5">
    <location>
        <begin position="177"/>
        <end position="197"/>
    </location>
</feature>
<dbReference type="AlphaFoldDB" id="A0AAV6Z044"/>
<feature type="transmembrane region" description="Helical" evidence="5">
    <location>
        <begin position="89"/>
        <end position="108"/>
    </location>
</feature>
<keyword evidence="4 5" id="KW-0472">Membrane</keyword>
<dbReference type="PROSITE" id="PS50850">
    <property type="entry name" value="MFS"/>
    <property type="match status" value="1"/>
</dbReference>
<evidence type="ECO:0000256" key="2">
    <source>
        <dbReference type="ARBA" id="ARBA00022692"/>
    </source>
</evidence>
<keyword evidence="2 5" id="KW-0812">Transmembrane</keyword>
<feature type="transmembrane region" description="Helical" evidence="5">
    <location>
        <begin position="31"/>
        <end position="50"/>
    </location>
</feature>
<sequence length="233" mass="25697">MLTHENEKNPKKAPFKSTPLGLFRTPAMRRLTISLSMSWFSSSFSFFAIAMDIQRFGFSLHLIQVIFGSAEIPLRILSTIIAAYVGRRFAVSLFLIFSGVLILCSLAIPSDLIVLQLSVTVVAKGFLGSSMLCAYLYTAELFPTELRQTGMGFTNMMMRLGAVVAPLVMITKAYAPLIPLVVFGIAPILCGLPILWLPETLNSHLLDTVEEVEARGQNSTSKKKKELEFGTKL</sequence>
<dbReference type="GO" id="GO:0022857">
    <property type="term" value="F:transmembrane transporter activity"/>
    <property type="evidence" value="ECO:0007669"/>
    <property type="project" value="InterPro"/>
</dbReference>
<evidence type="ECO:0000256" key="5">
    <source>
        <dbReference type="SAM" id="Phobius"/>
    </source>
</evidence>
<dbReference type="Pfam" id="PF07690">
    <property type="entry name" value="MFS_1"/>
    <property type="match status" value="1"/>
</dbReference>
<dbReference type="Proteomes" id="UP000824782">
    <property type="component" value="Unassembled WGS sequence"/>
</dbReference>
<keyword evidence="8" id="KW-1185">Reference proteome</keyword>
<dbReference type="InterPro" id="IPR036259">
    <property type="entry name" value="MFS_trans_sf"/>
</dbReference>
<keyword evidence="3 5" id="KW-1133">Transmembrane helix</keyword>
<dbReference type="PANTHER" id="PTHR24064">
    <property type="entry name" value="SOLUTE CARRIER FAMILY 22 MEMBER"/>
    <property type="match status" value="1"/>
</dbReference>
<feature type="transmembrane region" description="Helical" evidence="5">
    <location>
        <begin position="150"/>
        <end position="171"/>
    </location>
</feature>
<proteinExistence type="predicted"/>
<feature type="transmembrane region" description="Helical" evidence="5">
    <location>
        <begin position="114"/>
        <end position="138"/>
    </location>
</feature>
<evidence type="ECO:0000256" key="1">
    <source>
        <dbReference type="ARBA" id="ARBA00004141"/>
    </source>
</evidence>
<evidence type="ECO:0000313" key="8">
    <source>
        <dbReference type="Proteomes" id="UP000824782"/>
    </source>
</evidence>
<evidence type="ECO:0000259" key="6">
    <source>
        <dbReference type="PROSITE" id="PS50850"/>
    </source>
</evidence>
<evidence type="ECO:0000256" key="4">
    <source>
        <dbReference type="ARBA" id="ARBA00023136"/>
    </source>
</evidence>
<feature type="domain" description="Major facilitator superfamily (MFS) profile" evidence="6">
    <location>
        <begin position="1"/>
        <end position="202"/>
    </location>
</feature>